<keyword evidence="2" id="KW-1185">Reference proteome</keyword>
<dbReference type="EMBL" id="BRPK01000003">
    <property type="protein sequence ID" value="GLB36630.1"/>
    <property type="molecule type" value="Genomic_DNA"/>
</dbReference>
<evidence type="ECO:0000313" key="2">
    <source>
        <dbReference type="Proteomes" id="UP001063166"/>
    </source>
</evidence>
<organism evidence="1 2">
    <name type="scientific">Lyophyllum shimeji</name>
    <name type="common">Hon-shimeji</name>
    <name type="synonym">Tricholoma shimeji</name>
    <dbReference type="NCBI Taxonomy" id="47721"/>
    <lineage>
        <taxon>Eukaryota</taxon>
        <taxon>Fungi</taxon>
        <taxon>Dikarya</taxon>
        <taxon>Basidiomycota</taxon>
        <taxon>Agaricomycotina</taxon>
        <taxon>Agaricomycetes</taxon>
        <taxon>Agaricomycetidae</taxon>
        <taxon>Agaricales</taxon>
        <taxon>Tricholomatineae</taxon>
        <taxon>Lyophyllaceae</taxon>
        <taxon>Lyophyllum</taxon>
    </lineage>
</organism>
<dbReference type="AlphaFoldDB" id="A0A9P3PI79"/>
<accession>A0A9P3PI79</accession>
<proteinExistence type="predicted"/>
<gene>
    <name evidence="1" type="ORF">LshimejAT787_0309180</name>
</gene>
<dbReference type="Proteomes" id="UP001063166">
    <property type="component" value="Unassembled WGS sequence"/>
</dbReference>
<comment type="caution">
    <text evidence="1">The sequence shown here is derived from an EMBL/GenBank/DDBJ whole genome shotgun (WGS) entry which is preliminary data.</text>
</comment>
<name>A0A9P3PI79_LYOSH</name>
<evidence type="ECO:0000313" key="1">
    <source>
        <dbReference type="EMBL" id="GLB36630.1"/>
    </source>
</evidence>
<sequence length="91" mass="9802">MFERHPLALSRPVPASVIEEISMSSPSGAEKLKIPGNLATEHQSPLIAPARGGPTCASRHAVFLQCSAPDARSKFQPPAELHYTKKMDSSH</sequence>
<protein>
    <submittedName>
        <fullName evidence="1">Uncharacterized protein</fullName>
    </submittedName>
</protein>
<reference evidence="1" key="1">
    <citation type="submission" date="2022-07" db="EMBL/GenBank/DDBJ databases">
        <title>The genome of Lyophyllum shimeji provides insight into the initial evolution of ectomycorrhizal fungal genome.</title>
        <authorList>
            <person name="Kobayashi Y."/>
            <person name="Shibata T."/>
            <person name="Hirakawa H."/>
            <person name="Shigenobu S."/>
            <person name="Nishiyama T."/>
            <person name="Yamada A."/>
            <person name="Hasebe M."/>
            <person name="Kawaguchi M."/>
        </authorList>
    </citation>
    <scope>NUCLEOTIDE SEQUENCE</scope>
    <source>
        <strain evidence="1">AT787</strain>
    </source>
</reference>